<feature type="transmembrane region" description="Helical" evidence="1">
    <location>
        <begin position="40"/>
        <end position="62"/>
    </location>
</feature>
<keyword evidence="3" id="KW-1185">Reference proteome</keyword>
<reference evidence="2" key="1">
    <citation type="journal article" date="2024" name="Antonie Van Leeuwenhoek">
        <title>Bradyrhizobium ontarionense sp. nov., a novel bacterial symbiont isolated from Aeschynomene indica (Indian jointvetch), harbours photosynthesis, nitrogen fixation and nitrous oxide (N2O) reductase genes.</title>
        <authorList>
            <person name="Bromfield E.S.P."/>
            <person name="Cloutier S."/>
        </authorList>
    </citation>
    <scope>NUCLEOTIDE SEQUENCE</scope>
    <source>
        <strain evidence="2">A19</strain>
    </source>
</reference>
<keyword evidence="1" id="KW-1133">Transmembrane helix</keyword>
<sequence length="698" mass="75832">MTTISAASFVMINRDDLPVRDLSPAGRSNQGLRPITWSTWFAWIAVAALVPVCSTVAATALLKIVARDAAYRELIMRGLLILAGVALLTPPVLQALVLKSVLPRFSIVLWLFGLLISILLWLMLEYGRESYGPVLFGSRLAPSVQLKLAAMSLHSDGPLTMMQIVGLPWGPLLLWTAVAGAMTSFVPSWIIGEASGLRGATRLVLFASVLGACVASIAEQLTTLHAHRYAIDDWALNGLSWPERLDKLTVRAGLGAVWGATTAIPVVAMSNRRANGPGTIFALHRAGGLVLLLTAPLLIAMLAPFVGYLAGRNGIMAGAPELRRALSIAPSHDRSQGEPIISYSHDVALLLGPWPDAAIAPDGQTAIVRDADHALRLVDLATGRPTRQLADALQPSERHHLAWSPDGHYLALRSNGATLAIPDTRYETRLSRIRLYTWPDLSSAGEFSDQQPRCSESFVKDPLLFSADGKSVWLACDPPTTPQPGDVMALRLEVPTLRVGDIAYFGAAADSGVLRGLKRVESTVWAWQLPEPHLPFRIHDLTRRREVVAVSPPPELTRGLTAQFADIDRDDTARLKYCGVPATAPVSTGPLSWICRILIVDTRTGALIGHEDEPNNLALDPANVRLKRVISGHGLRIEALWQITSKGGELVVRDEATGRERQRIASIAQRPLQMSDDGRWLMTSTIYGSSLRLYRLRP</sequence>
<feature type="transmembrane region" description="Helical" evidence="1">
    <location>
        <begin position="289"/>
        <end position="310"/>
    </location>
</feature>
<dbReference type="Proteomes" id="UP001431010">
    <property type="component" value="Chromosome"/>
</dbReference>
<dbReference type="InterPro" id="IPR011044">
    <property type="entry name" value="Quino_amine_DH_bsu"/>
</dbReference>
<gene>
    <name evidence="2" type="ORF">LQG66_06650</name>
</gene>
<dbReference type="RefSeq" id="WP_231324635.1">
    <property type="nucleotide sequence ID" value="NZ_CP088156.1"/>
</dbReference>
<feature type="transmembrane region" description="Helical" evidence="1">
    <location>
        <begin position="248"/>
        <end position="268"/>
    </location>
</feature>
<evidence type="ECO:0000313" key="3">
    <source>
        <dbReference type="Proteomes" id="UP001431010"/>
    </source>
</evidence>
<proteinExistence type="predicted"/>
<dbReference type="Gene3D" id="2.130.10.10">
    <property type="entry name" value="YVTN repeat-like/Quinoprotein amine dehydrogenase"/>
    <property type="match status" value="1"/>
</dbReference>
<dbReference type="EMBL" id="CP088156">
    <property type="protein sequence ID" value="UFZ05983.1"/>
    <property type="molecule type" value="Genomic_DNA"/>
</dbReference>
<dbReference type="InterPro" id="IPR015943">
    <property type="entry name" value="WD40/YVTN_repeat-like_dom_sf"/>
</dbReference>
<evidence type="ECO:0000313" key="2">
    <source>
        <dbReference type="EMBL" id="UFZ05983.1"/>
    </source>
</evidence>
<accession>A0ABY3RF92</accession>
<organism evidence="2 3">
    <name type="scientific">Bradyrhizobium ontarionense</name>
    <dbReference type="NCBI Taxonomy" id="2898149"/>
    <lineage>
        <taxon>Bacteria</taxon>
        <taxon>Pseudomonadati</taxon>
        <taxon>Pseudomonadota</taxon>
        <taxon>Alphaproteobacteria</taxon>
        <taxon>Hyphomicrobiales</taxon>
        <taxon>Nitrobacteraceae</taxon>
        <taxon>Bradyrhizobium</taxon>
    </lineage>
</organism>
<feature type="transmembrane region" description="Helical" evidence="1">
    <location>
        <begin position="172"/>
        <end position="191"/>
    </location>
</feature>
<evidence type="ECO:0000256" key="1">
    <source>
        <dbReference type="SAM" id="Phobius"/>
    </source>
</evidence>
<keyword evidence="1" id="KW-0812">Transmembrane</keyword>
<feature type="transmembrane region" description="Helical" evidence="1">
    <location>
        <begin position="74"/>
        <end position="93"/>
    </location>
</feature>
<dbReference type="SUPFAM" id="SSF50969">
    <property type="entry name" value="YVTN repeat-like/Quinoprotein amine dehydrogenase"/>
    <property type="match status" value="1"/>
</dbReference>
<protein>
    <recommendedName>
        <fullName evidence="4">RDD domain-containing protein</fullName>
    </recommendedName>
</protein>
<feature type="transmembrane region" description="Helical" evidence="1">
    <location>
        <begin position="203"/>
        <end position="228"/>
    </location>
</feature>
<feature type="transmembrane region" description="Helical" evidence="1">
    <location>
        <begin position="105"/>
        <end position="124"/>
    </location>
</feature>
<keyword evidence="1" id="KW-0472">Membrane</keyword>
<name>A0ABY3RF92_9BRAD</name>
<evidence type="ECO:0008006" key="4">
    <source>
        <dbReference type="Google" id="ProtNLM"/>
    </source>
</evidence>